<evidence type="ECO:0000313" key="4">
    <source>
        <dbReference type="Proteomes" id="UP000093053"/>
    </source>
</evidence>
<keyword evidence="4" id="KW-1185">Reference proteome</keyword>
<gene>
    <name evidence="3" type="ORF">BBK82_37675</name>
</gene>
<proteinExistence type="predicted"/>
<feature type="region of interest" description="Disordered" evidence="1">
    <location>
        <begin position="119"/>
        <end position="149"/>
    </location>
</feature>
<evidence type="ECO:0000256" key="1">
    <source>
        <dbReference type="SAM" id="MobiDB-lite"/>
    </source>
</evidence>
<dbReference type="Gene3D" id="1.10.530.10">
    <property type="match status" value="1"/>
</dbReference>
<feature type="compositionally biased region" description="Gly residues" evidence="1">
    <location>
        <begin position="130"/>
        <end position="142"/>
    </location>
</feature>
<organism evidence="3 4">
    <name type="scientific">Lentzea guizhouensis</name>
    <dbReference type="NCBI Taxonomy" id="1586287"/>
    <lineage>
        <taxon>Bacteria</taxon>
        <taxon>Bacillati</taxon>
        <taxon>Actinomycetota</taxon>
        <taxon>Actinomycetes</taxon>
        <taxon>Pseudonocardiales</taxon>
        <taxon>Pseudonocardiaceae</taxon>
        <taxon>Lentzea</taxon>
    </lineage>
</organism>
<evidence type="ECO:0000313" key="3">
    <source>
        <dbReference type="EMBL" id="ANZ40868.1"/>
    </source>
</evidence>
<feature type="domain" description="Transglycosylase SLT" evidence="2">
    <location>
        <begin position="10"/>
        <end position="102"/>
    </location>
</feature>
<dbReference type="InterPro" id="IPR023346">
    <property type="entry name" value="Lysozyme-like_dom_sf"/>
</dbReference>
<dbReference type="Pfam" id="PF18896">
    <property type="entry name" value="SLT_3"/>
    <property type="match status" value="1"/>
</dbReference>
<protein>
    <submittedName>
        <fullName evidence="3">Lytic transglycosylase</fullName>
    </submittedName>
</protein>
<dbReference type="RefSeq" id="WP_065919205.1">
    <property type="nucleotide sequence ID" value="NZ_CP016793.1"/>
</dbReference>
<reference evidence="3 4" key="1">
    <citation type="submission" date="2016-07" db="EMBL/GenBank/DDBJ databases">
        <title>Complete genome sequence of the Lentzea guizhouensis DHS C013.</title>
        <authorList>
            <person name="Cao C."/>
        </authorList>
    </citation>
    <scope>NUCLEOTIDE SEQUENCE [LARGE SCALE GENOMIC DNA]</scope>
    <source>
        <strain evidence="3 4">DHS C013</strain>
    </source>
</reference>
<accession>A0A1B2HT47</accession>
<evidence type="ECO:0000259" key="2">
    <source>
        <dbReference type="Pfam" id="PF18896"/>
    </source>
</evidence>
<dbReference type="EMBL" id="CP016793">
    <property type="protein sequence ID" value="ANZ40868.1"/>
    <property type="molecule type" value="Genomic_DNA"/>
</dbReference>
<dbReference type="OrthoDB" id="140937at2"/>
<sequence>MSRLSPEQIAQHARAAGFEGQGLTIAIAVALAESNGDTRAHNSKPPDDSYGLWQINMLGAMGPERRRQHGLDSNRDLFDPAVNAKVANAISNDGKSWTPWSTYTNGAYRKYLDIARRAAREAPRRTPPRRGGGGGGGSGGSPRDGFAVRPGALDHYVKQGKDVADDLAAIGTRHVRQVGRIADDSFGRIGKETGFAAALETFGAALHRQVDGVGRNADRLARSTGRLARAYRAQDDAIADDFKRG</sequence>
<dbReference type="KEGG" id="led:BBK82_37675"/>
<name>A0A1B2HT47_9PSEU</name>
<dbReference type="InterPro" id="IPR043992">
    <property type="entry name" value="SLT_3"/>
</dbReference>
<dbReference type="SUPFAM" id="SSF53955">
    <property type="entry name" value="Lysozyme-like"/>
    <property type="match status" value="1"/>
</dbReference>
<dbReference type="Proteomes" id="UP000093053">
    <property type="component" value="Chromosome"/>
</dbReference>
<dbReference type="AlphaFoldDB" id="A0A1B2HT47"/>
<dbReference type="STRING" id="1586287.BBK82_37675"/>